<feature type="region of interest" description="Disordered" evidence="1">
    <location>
        <begin position="392"/>
        <end position="445"/>
    </location>
</feature>
<dbReference type="Proteomes" id="UP000567885">
    <property type="component" value="Unassembled WGS sequence"/>
</dbReference>
<evidence type="ECO:0000313" key="3">
    <source>
        <dbReference type="Proteomes" id="UP000567885"/>
    </source>
</evidence>
<evidence type="ECO:0000313" key="2">
    <source>
        <dbReference type="EMBL" id="KAF5665350.1"/>
    </source>
</evidence>
<evidence type="ECO:0000256" key="1">
    <source>
        <dbReference type="SAM" id="MobiDB-lite"/>
    </source>
</evidence>
<protein>
    <submittedName>
        <fullName evidence="2">Uncharacterized protein</fullName>
    </submittedName>
</protein>
<comment type="caution">
    <text evidence="2">The sequence shown here is derived from an EMBL/GenBank/DDBJ whole genome shotgun (WGS) entry which is preliminary data.</text>
</comment>
<gene>
    <name evidence="2" type="ORF">FHETE_6710</name>
</gene>
<dbReference type="AlphaFoldDB" id="A0A8H5T487"/>
<name>A0A8H5T487_FUSHE</name>
<feature type="compositionally biased region" description="Low complexity" evidence="1">
    <location>
        <begin position="173"/>
        <end position="197"/>
    </location>
</feature>
<accession>A0A8H5T487</accession>
<reference evidence="2 3" key="1">
    <citation type="submission" date="2020-05" db="EMBL/GenBank/DDBJ databases">
        <title>Identification and distribution of gene clusters putatively required for synthesis of sphingolipid metabolism inhibitors in phylogenetically diverse species of the filamentous fungus Fusarium.</title>
        <authorList>
            <person name="Kim H.-S."/>
            <person name="Busman M."/>
            <person name="Brown D.W."/>
            <person name="Divon H."/>
            <person name="Uhlig S."/>
            <person name="Proctor R.H."/>
        </authorList>
    </citation>
    <scope>NUCLEOTIDE SEQUENCE [LARGE SCALE GENOMIC DNA]</scope>
    <source>
        <strain evidence="2 3">NRRL 20693</strain>
    </source>
</reference>
<dbReference type="EMBL" id="JAAGWQ010000124">
    <property type="protein sequence ID" value="KAF5665350.1"/>
    <property type="molecule type" value="Genomic_DNA"/>
</dbReference>
<feature type="compositionally biased region" description="Basic and acidic residues" evidence="1">
    <location>
        <begin position="396"/>
        <end position="445"/>
    </location>
</feature>
<proteinExistence type="predicted"/>
<sequence>MAMLKSDDEIRRGWTNKERAFETWYERNKSAFSASMKWGAKHDAMEVLFARSFHPRDYPAFDAWCNEWLGRHLTRMSHRMEPQEFLKAVWNTNFTDVTSVSNLSWQMDMLKMPFIFLGQSQFGGHLTCYGFRPSGRFLKPDIKNDEMGAFGNQVLALSFNSGEVMDAKPRSLSDASDSSNNPFSSESSGSTVPSVFSDTSNRPPSRPTHQVRVSAGLDPVAKARGEIDPQHFVFAQLGVLHVYAHSWEMALSRGPSSIEEGLWWTNGFAIVVRLSEKGVPGAIYALYNHDKQLDLQANYNSFEDEEDIDNSPEAANHIPGYLHPRCKDHFRLAKVADSLKELGDVGKRFTFLPLTRTENRVVRAKIWQSKTNYEVRNGKEVRALYVVPTTGTWKEPTNKKDQGGPLQETKRFENRPREMPRDPAPPREQDQNRRTMGGRRPEWRP</sequence>
<organism evidence="2 3">
    <name type="scientific">Fusarium heterosporum</name>
    <dbReference type="NCBI Taxonomy" id="42747"/>
    <lineage>
        <taxon>Eukaryota</taxon>
        <taxon>Fungi</taxon>
        <taxon>Dikarya</taxon>
        <taxon>Ascomycota</taxon>
        <taxon>Pezizomycotina</taxon>
        <taxon>Sordariomycetes</taxon>
        <taxon>Hypocreomycetidae</taxon>
        <taxon>Hypocreales</taxon>
        <taxon>Nectriaceae</taxon>
        <taxon>Fusarium</taxon>
        <taxon>Fusarium heterosporum species complex</taxon>
    </lineage>
</organism>
<feature type="region of interest" description="Disordered" evidence="1">
    <location>
        <begin position="168"/>
        <end position="211"/>
    </location>
</feature>
<dbReference type="OrthoDB" id="5430299at2759"/>
<keyword evidence="3" id="KW-1185">Reference proteome</keyword>